<dbReference type="InterPro" id="IPR036412">
    <property type="entry name" value="HAD-like_sf"/>
</dbReference>
<dbReference type="AlphaFoldDB" id="A0A0U4CK24"/>
<dbReference type="InterPro" id="IPR023214">
    <property type="entry name" value="HAD_sf"/>
</dbReference>
<gene>
    <name evidence="1" type="ORF">AERYTH_02020</name>
</gene>
<name>A0A0U4CK24_9ACTN</name>
<dbReference type="CDD" id="cd02603">
    <property type="entry name" value="HAD_sEH-N_like"/>
    <property type="match status" value="1"/>
</dbReference>
<sequence>MSAATTPRCRAALFDFGGVLTTSVLDAFGDHSERISGDRGLLLRLFGGGDAKAKQLLVDHEEGRLDHDGFEAGLAERLRAHGVEVEAEGLVAGLQSGLRPDTAMLDVVADLRAAGVPVGLVSNSLGRDCYAGYDLPALFDAVTISGQEGVRKPSRRLYEIGCERLGVAPHEVVMVDDLAQNIVAAERLGMAGVVHREAEETAEQLSQLLGVDVRRTAALR</sequence>
<dbReference type="InterPro" id="IPR006439">
    <property type="entry name" value="HAD-SF_hydro_IA"/>
</dbReference>
<dbReference type="STRING" id="2041.AERYTH_02020"/>
<keyword evidence="2" id="KW-1185">Reference proteome</keyword>
<dbReference type="PANTHER" id="PTHR47829:SF1">
    <property type="entry name" value="HAD FAMILY PHOSPHATASE"/>
    <property type="match status" value="1"/>
</dbReference>
<dbReference type="RefSeq" id="WP_067853977.1">
    <property type="nucleotide sequence ID" value="NZ_CP011502.1"/>
</dbReference>
<protein>
    <submittedName>
        <fullName evidence="1">HAD family hydrolase</fullName>
    </submittedName>
</protein>
<dbReference type="Pfam" id="PF00702">
    <property type="entry name" value="Hydrolase"/>
    <property type="match status" value="1"/>
</dbReference>
<organism evidence="1 2">
    <name type="scientific">Aeromicrobium erythreum</name>
    <dbReference type="NCBI Taxonomy" id="2041"/>
    <lineage>
        <taxon>Bacteria</taxon>
        <taxon>Bacillati</taxon>
        <taxon>Actinomycetota</taxon>
        <taxon>Actinomycetes</taxon>
        <taxon>Propionibacteriales</taxon>
        <taxon>Nocardioidaceae</taxon>
        <taxon>Aeromicrobium</taxon>
    </lineage>
</organism>
<evidence type="ECO:0000313" key="2">
    <source>
        <dbReference type="Proteomes" id="UP000067689"/>
    </source>
</evidence>
<reference evidence="1 2" key="1">
    <citation type="journal article" date="1991" name="Int. J. Syst. Bacteriol.">
        <title>Description of the erythromycin-producing bacterium Arthrobacter sp. strain NRRL B-3381 as Aeromicrobium erythreum gen. nov., sp. nov.</title>
        <authorList>
            <person name="Miller E.S."/>
            <person name="Woese C.R."/>
            <person name="Brenner S."/>
        </authorList>
    </citation>
    <scope>NUCLEOTIDE SEQUENCE [LARGE SCALE GENOMIC DNA]</scope>
    <source>
        <strain evidence="1 2">AR18</strain>
    </source>
</reference>
<dbReference type="EMBL" id="CP011502">
    <property type="protein sequence ID" value="ALX03558.1"/>
    <property type="molecule type" value="Genomic_DNA"/>
</dbReference>
<dbReference type="Proteomes" id="UP000067689">
    <property type="component" value="Chromosome"/>
</dbReference>
<proteinExistence type="predicted"/>
<dbReference type="PRINTS" id="PR00413">
    <property type="entry name" value="HADHALOGNASE"/>
</dbReference>
<dbReference type="KEGG" id="aer:AERYTH_02020"/>
<dbReference type="SFLD" id="SFLDS00003">
    <property type="entry name" value="Haloacid_Dehalogenase"/>
    <property type="match status" value="1"/>
</dbReference>
<dbReference type="Gene3D" id="3.40.50.1000">
    <property type="entry name" value="HAD superfamily/HAD-like"/>
    <property type="match status" value="1"/>
</dbReference>
<evidence type="ECO:0000313" key="1">
    <source>
        <dbReference type="EMBL" id="ALX03558.1"/>
    </source>
</evidence>
<dbReference type="GO" id="GO:0016787">
    <property type="term" value="F:hydrolase activity"/>
    <property type="evidence" value="ECO:0007669"/>
    <property type="project" value="UniProtKB-KW"/>
</dbReference>
<dbReference type="PANTHER" id="PTHR47829">
    <property type="entry name" value="HYDROLASE, PUTATIVE (AFU_ORTHOLOGUE AFUA_1G12880)-RELATED"/>
    <property type="match status" value="1"/>
</dbReference>
<keyword evidence="1" id="KW-0378">Hydrolase</keyword>
<accession>A0A0U4CK24</accession>
<dbReference type="NCBIfam" id="TIGR01549">
    <property type="entry name" value="HAD-SF-IA-v1"/>
    <property type="match status" value="1"/>
</dbReference>
<dbReference type="OrthoDB" id="9795007at2"/>
<dbReference type="InterPro" id="IPR052898">
    <property type="entry name" value="ACAD10-like"/>
</dbReference>
<dbReference type="NCBIfam" id="TIGR01509">
    <property type="entry name" value="HAD-SF-IA-v3"/>
    <property type="match status" value="1"/>
</dbReference>
<dbReference type="SUPFAM" id="SSF56784">
    <property type="entry name" value="HAD-like"/>
    <property type="match status" value="1"/>
</dbReference>
<dbReference type="PATRIC" id="fig|2041.4.peg.431"/>
<dbReference type="SFLD" id="SFLDG01129">
    <property type="entry name" value="C1.5:_HAD__Beta-PGM__Phosphata"/>
    <property type="match status" value="1"/>
</dbReference>